<name>A0A2U2DUU7_9HYPH</name>
<accession>A0A2U2DUU7</accession>
<evidence type="ECO:0000313" key="3">
    <source>
        <dbReference type="Proteomes" id="UP000245252"/>
    </source>
</evidence>
<evidence type="ECO:0000313" key="2">
    <source>
        <dbReference type="EMBL" id="PWE57095.1"/>
    </source>
</evidence>
<gene>
    <name evidence="2" type="ORF">DEM27_05485</name>
</gene>
<dbReference type="RefSeq" id="WP_109457198.1">
    <property type="nucleotide sequence ID" value="NZ_QFBC01000002.1"/>
</dbReference>
<dbReference type="InterPro" id="IPR016152">
    <property type="entry name" value="PTrfase/Anion_transptr"/>
</dbReference>
<comment type="caution">
    <text evidence="2">The sequence shown here is derived from an EMBL/GenBank/DDBJ whole genome shotgun (WGS) entry which is preliminary data.</text>
</comment>
<dbReference type="Proteomes" id="UP000245252">
    <property type="component" value="Unassembled WGS sequence"/>
</dbReference>
<dbReference type="PROSITE" id="PS51094">
    <property type="entry name" value="PTS_EIIA_TYPE_2"/>
    <property type="match status" value="1"/>
</dbReference>
<dbReference type="InterPro" id="IPR051541">
    <property type="entry name" value="PTS_SugarTrans_NitroReg"/>
</dbReference>
<reference evidence="2 3" key="1">
    <citation type="submission" date="2018-05" db="EMBL/GenBank/DDBJ databases">
        <title>The draft genome of strain NS-104.</title>
        <authorList>
            <person name="Hang P."/>
            <person name="Jiang J."/>
        </authorList>
    </citation>
    <scope>NUCLEOTIDE SEQUENCE [LARGE SCALE GENOMIC DNA]</scope>
    <source>
        <strain evidence="2 3">NS-104</strain>
    </source>
</reference>
<organism evidence="2 3">
    <name type="scientific">Metarhizobium album</name>
    <dbReference type="NCBI Taxonomy" id="2182425"/>
    <lineage>
        <taxon>Bacteria</taxon>
        <taxon>Pseudomonadati</taxon>
        <taxon>Pseudomonadota</taxon>
        <taxon>Alphaproteobacteria</taxon>
        <taxon>Hyphomicrobiales</taxon>
        <taxon>Rhizobiaceae</taxon>
        <taxon>Metarhizobium</taxon>
    </lineage>
</organism>
<dbReference type="AlphaFoldDB" id="A0A2U2DUU7"/>
<feature type="domain" description="PTS EIIA type-2" evidence="1">
    <location>
        <begin position="5"/>
        <end position="148"/>
    </location>
</feature>
<dbReference type="Pfam" id="PF00359">
    <property type="entry name" value="PTS_EIIA_2"/>
    <property type="match status" value="1"/>
</dbReference>
<dbReference type="OrthoDB" id="95460at2"/>
<dbReference type="CDD" id="cd00211">
    <property type="entry name" value="PTS_IIA_fru"/>
    <property type="match status" value="1"/>
</dbReference>
<dbReference type="GO" id="GO:0030295">
    <property type="term" value="F:protein kinase activator activity"/>
    <property type="evidence" value="ECO:0007669"/>
    <property type="project" value="TreeGrafter"/>
</dbReference>
<keyword evidence="3" id="KW-1185">Reference proteome</keyword>
<proteinExistence type="predicted"/>
<sequence>MKISDLISRGSVLAHVSVSNKNKLLQLAADTAAAATGLDAAAIFKGLVNREKLGSTGIGEGVAIPHARYAGLAEAYGLVIRPAKPVDFEAIDDIPVDVVFVFLTPEGDRGDHLNALSAIARRLRTDSVLRNVRQARDADQLYAALIADDPA</sequence>
<dbReference type="Gene3D" id="3.40.930.10">
    <property type="entry name" value="Mannitol-specific EII, Chain A"/>
    <property type="match status" value="1"/>
</dbReference>
<protein>
    <submittedName>
        <fullName evidence="2">Transcriptional regulator</fullName>
    </submittedName>
</protein>
<dbReference type="EMBL" id="QFBC01000002">
    <property type="protein sequence ID" value="PWE57095.1"/>
    <property type="molecule type" value="Genomic_DNA"/>
</dbReference>
<dbReference type="PANTHER" id="PTHR47738">
    <property type="entry name" value="PTS SYSTEM FRUCTOSE-LIKE EIIA COMPONENT-RELATED"/>
    <property type="match status" value="1"/>
</dbReference>
<dbReference type="PROSITE" id="PS00372">
    <property type="entry name" value="PTS_EIIA_TYPE_2_HIS"/>
    <property type="match status" value="1"/>
</dbReference>
<dbReference type="InterPro" id="IPR002178">
    <property type="entry name" value="PTS_EIIA_type-2_dom"/>
</dbReference>
<evidence type="ECO:0000259" key="1">
    <source>
        <dbReference type="PROSITE" id="PS51094"/>
    </source>
</evidence>
<dbReference type="SUPFAM" id="SSF55804">
    <property type="entry name" value="Phoshotransferase/anion transport protein"/>
    <property type="match status" value="1"/>
</dbReference>
<dbReference type="PANTHER" id="PTHR47738:SF1">
    <property type="entry name" value="NITROGEN REGULATORY PROTEIN"/>
    <property type="match status" value="1"/>
</dbReference>